<dbReference type="AlphaFoldDB" id="A0A0N5BCQ4"/>
<name>A0A0N5BCQ4_STREA</name>
<sequence length="299" mass="34074">MIISNIYHLLFKHLFILYFLPIIYGKNVTEDYDDSFARTYLYPLSAAAFSSIPDICLSNIFKNSTLIRQVTSKCDFTSDDSCSGYVGVGHDKEAIVVAFRGSISNEQVAFEVIDTLFEKKEKFIGGGYVSYYFNTAFSIVWDGGLKDAYLTAKNKFPTYETWVTGHSLGAAMASIGATTISFSRYSNVNNIKLITFGEPRTGDKDYVRAVDTLIDYSYRVIHKKDPVPHLPFKNLFGYVHHKREIFYDNDMAIGSSYVICLDEDDSEKCSNKHLDYVFSDHELYYDDNVMHLSANECKY</sequence>
<dbReference type="InterPro" id="IPR029058">
    <property type="entry name" value="AB_hydrolase_fold"/>
</dbReference>
<dbReference type="SUPFAM" id="SSF53474">
    <property type="entry name" value="alpha/beta-Hydrolases"/>
    <property type="match status" value="1"/>
</dbReference>
<dbReference type="PANTHER" id="PTHR45908">
    <property type="entry name" value="PROTEIN CBG11750-RELATED"/>
    <property type="match status" value="1"/>
</dbReference>
<evidence type="ECO:0000256" key="1">
    <source>
        <dbReference type="SAM" id="Phobius"/>
    </source>
</evidence>
<keyword evidence="3" id="KW-1185">Reference proteome</keyword>
<organism evidence="3 4">
    <name type="scientific">Strongyloides papillosus</name>
    <name type="common">Intestinal threadworm</name>
    <dbReference type="NCBI Taxonomy" id="174720"/>
    <lineage>
        <taxon>Eukaryota</taxon>
        <taxon>Metazoa</taxon>
        <taxon>Ecdysozoa</taxon>
        <taxon>Nematoda</taxon>
        <taxon>Chromadorea</taxon>
        <taxon>Rhabditida</taxon>
        <taxon>Tylenchina</taxon>
        <taxon>Panagrolaimomorpha</taxon>
        <taxon>Strongyloidoidea</taxon>
        <taxon>Strongyloididae</taxon>
        <taxon>Strongyloides</taxon>
    </lineage>
</organism>
<dbReference type="InterPro" id="IPR002921">
    <property type="entry name" value="Fungal_lipase-type"/>
</dbReference>
<keyword evidence="1" id="KW-1133">Transmembrane helix</keyword>
<protein>
    <submittedName>
        <fullName evidence="4">Lipase_3 domain-containing protein</fullName>
    </submittedName>
</protein>
<dbReference type="GO" id="GO:0006629">
    <property type="term" value="P:lipid metabolic process"/>
    <property type="evidence" value="ECO:0007669"/>
    <property type="project" value="InterPro"/>
</dbReference>
<reference evidence="4" key="1">
    <citation type="submission" date="2017-02" db="UniProtKB">
        <authorList>
            <consortium name="WormBaseParasite"/>
        </authorList>
    </citation>
    <scope>IDENTIFICATION</scope>
</reference>
<accession>A0A0N5BCQ4</accession>
<feature type="domain" description="Fungal lipase-type" evidence="2">
    <location>
        <begin position="96"/>
        <end position="233"/>
    </location>
</feature>
<dbReference type="Gene3D" id="3.40.50.1820">
    <property type="entry name" value="alpha/beta hydrolase"/>
    <property type="match status" value="1"/>
</dbReference>
<evidence type="ECO:0000313" key="3">
    <source>
        <dbReference type="Proteomes" id="UP000046392"/>
    </source>
</evidence>
<evidence type="ECO:0000259" key="2">
    <source>
        <dbReference type="Pfam" id="PF01764"/>
    </source>
</evidence>
<keyword evidence="1" id="KW-0812">Transmembrane</keyword>
<keyword evidence="1" id="KW-0472">Membrane</keyword>
<dbReference type="WBParaSite" id="SPAL_0000379900.1">
    <property type="protein sequence ID" value="SPAL_0000379900.1"/>
    <property type="gene ID" value="SPAL_0000379900"/>
</dbReference>
<dbReference type="Pfam" id="PF01764">
    <property type="entry name" value="Lipase_3"/>
    <property type="match status" value="1"/>
</dbReference>
<dbReference type="Proteomes" id="UP000046392">
    <property type="component" value="Unplaced"/>
</dbReference>
<evidence type="ECO:0000313" key="4">
    <source>
        <dbReference type="WBParaSite" id="SPAL_0000379900.1"/>
    </source>
</evidence>
<dbReference type="CDD" id="cd00519">
    <property type="entry name" value="Lipase_3"/>
    <property type="match status" value="1"/>
</dbReference>
<proteinExistence type="predicted"/>
<feature type="transmembrane region" description="Helical" evidence="1">
    <location>
        <begin position="6"/>
        <end position="24"/>
    </location>
</feature>